<gene>
    <name evidence="2" type="ORF">AVDCRST_MAG41-1811</name>
</gene>
<reference evidence="2" key="1">
    <citation type="submission" date="2020-02" db="EMBL/GenBank/DDBJ databases">
        <authorList>
            <person name="Meier V. D."/>
        </authorList>
    </citation>
    <scope>NUCLEOTIDE SEQUENCE</scope>
    <source>
        <strain evidence="2">AVDCRST_MAG41</strain>
    </source>
</reference>
<evidence type="ECO:0000256" key="1">
    <source>
        <dbReference type="SAM" id="MobiDB-lite"/>
    </source>
</evidence>
<feature type="region of interest" description="Disordered" evidence="1">
    <location>
        <begin position="1"/>
        <end position="27"/>
    </location>
</feature>
<feature type="non-terminal residue" evidence="2">
    <location>
        <position position="27"/>
    </location>
</feature>
<name>A0A6J4IE42_9ACTN</name>
<dbReference type="EMBL" id="CADCTP010000167">
    <property type="protein sequence ID" value="CAA9248338.1"/>
    <property type="molecule type" value="Genomic_DNA"/>
</dbReference>
<protein>
    <submittedName>
        <fullName evidence="2">Uncharacterized protein</fullName>
    </submittedName>
</protein>
<sequence>AGSAEARRAGCGGAAVGGGAARPAPGR</sequence>
<accession>A0A6J4IE42</accession>
<dbReference type="AlphaFoldDB" id="A0A6J4IE42"/>
<feature type="compositionally biased region" description="Gly residues" evidence="1">
    <location>
        <begin position="10"/>
        <end position="20"/>
    </location>
</feature>
<evidence type="ECO:0000313" key="2">
    <source>
        <dbReference type="EMBL" id="CAA9248338.1"/>
    </source>
</evidence>
<feature type="non-terminal residue" evidence="2">
    <location>
        <position position="1"/>
    </location>
</feature>
<proteinExistence type="predicted"/>
<organism evidence="2">
    <name type="scientific">uncultured Mycobacteriales bacterium</name>
    <dbReference type="NCBI Taxonomy" id="581187"/>
    <lineage>
        <taxon>Bacteria</taxon>
        <taxon>Bacillati</taxon>
        <taxon>Actinomycetota</taxon>
        <taxon>Actinomycetes</taxon>
        <taxon>Mycobacteriales</taxon>
        <taxon>environmental samples</taxon>
    </lineage>
</organism>